<name>A0A0F6SDJ0_9BACT</name>
<dbReference type="PANTHER" id="PTHR43585">
    <property type="entry name" value="FUMIPYRROLE BIOSYNTHESIS PROTEIN C"/>
    <property type="match status" value="1"/>
</dbReference>
<evidence type="ECO:0000256" key="4">
    <source>
        <dbReference type="PROSITE-ProRule" id="PRU00409"/>
    </source>
</evidence>
<organism evidence="6 7">
    <name type="scientific">Sandaracinus amylolyticus</name>
    <dbReference type="NCBI Taxonomy" id="927083"/>
    <lineage>
        <taxon>Bacteria</taxon>
        <taxon>Pseudomonadati</taxon>
        <taxon>Myxococcota</taxon>
        <taxon>Polyangia</taxon>
        <taxon>Polyangiales</taxon>
        <taxon>Sandaracinaceae</taxon>
        <taxon>Sandaracinus</taxon>
    </lineage>
</organism>
<dbReference type="Pfam" id="PF02786">
    <property type="entry name" value="CPSase_L_D2"/>
    <property type="match status" value="1"/>
</dbReference>
<dbReference type="OrthoDB" id="24041at2"/>
<dbReference type="PROSITE" id="PS50975">
    <property type="entry name" value="ATP_GRASP"/>
    <property type="match status" value="1"/>
</dbReference>
<dbReference type="InterPro" id="IPR011761">
    <property type="entry name" value="ATP-grasp"/>
</dbReference>
<dbReference type="EMBL" id="CP011125">
    <property type="protein sequence ID" value="AKF03529.1"/>
    <property type="molecule type" value="Genomic_DNA"/>
</dbReference>
<dbReference type="RefSeq" id="WP_053230978.1">
    <property type="nucleotide sequence ID" value="NZ_CP011125.1"/>
</dbReference>
<keyword evidence="1" id="KW-0436">Ligase</keyword>
<dbReference type="InterPro" id="IPR052032">
    <property type="entry name" value="ATP-dep_AA_Ligase"/>
</dbReference>
<evidence type="ECO:0000259" key="5">
    <source>
        <dbReference type="PROSITE" id="PS50975"/>
    </source>
</evidence>
<dbReference type="InterPro" id="IPR013815">
    <property type="entry name" value="ATP_grasp_subdomain_1"/>
</dbReference>
<dbReference type="GO" id="GO:0005524">
    <property type="term" value="F:ATP binding"/>
    <property type="evidence" value="ECO:0007669"/>
    <property type="project" value="UniProtKB-UniRule"/>
</dbReference>
<proteinExistence type="predicted"/>
<dbReference type="PANTHER" id="PTHR43585:SF2">
    <property type="entry name" value="ATP-GRASP ENZYME FSQD"/>
    <property type="match status" value="1"/>
</dbReference>
<protein>
    <submittedName>
        <fullName evidence="6">Putative carboxylase</fullName>
    </submittedName>
</protein>
<reference evidence="6 7" key="1">
    <citation type="submission" date="2015-03" db="EMBL/GenBank/DDBJ databases">
        <title>Genome assembly of Sandaracinus amylolyticus DSM 53668.</title>
        <authorList>
            <person name="Sharma G."/>
            <person name="Subramanian S."/>
        </authorList>
    </citation>
    <scope>NUCLEOTIDE SEQUENCE [LARGE SCALE GENOMIC DNA]</scope>
    <source>
        <strain evidence="6 7">DSM 53668</strain>
    </source>
</reference>
<sequence length="409" mass="45180">MPRNLIFVAPFPLETTMRFARALPRLRSVGAGDVRVLAIMQEPPKGDDARVFDDVVRVSDALSARDLIEATQLLASRHGPPHRVLGILEAVQVQLAAVRAHFGVPGTDVRTADLFRDKARMKDALRAAGLPCARHRLLASMRDAEDFAREVGFPMVLKPPAGMGAKATFRVSAIDQLRGAIDGMRVSAQKPMLAEEFLRGREHSFETITTGGQVRFHSVSEYFPTPLEVLENPWMQWCCVLPRELTREHDDAREVGVAAIRALGLDDGFTHMEWFRRADGSIAIGEIAQRPPGANITRMTGLAHDFDPYLAWARAVVDGGFDGPYERRWSVGCAFLRGMGRGRVARLEGVDEANAKVRQYVEEAKLPTIGAPKSDSYEGDGYAIVRARDTDTVKSALKTIIETVRVHYA</sequence>
<dbReference type="InterPro" id="IPR005479">
    <property type="entry name" value="CPAse_ATP-bd"/>
</dbReference>
<dbReference type="KEGG" id="samy:DB32_000678"/>
<dbReference type="GO" id="GO:0016874">
    <property type="term" value="F:ligase activity"/>
    <property type="evidence" value="ECO:0007669"/>
    <property type="project" value="UniProtKB-KW"/>
</dbReference>
<dbReference type="Proteomes" id="UP000034883">
    <property type="component" value="Chromosome"/>
</dbReference>
<keyword evidence="2 4" id="KW-0547">Nucleotide-binding</keyword>
<evidence type="ECO:0000256" key="2">
    <source>
        <dbReference type="ARBA" id="ARBA00022741"/>
    </source>
</evidence>
<keyword evidence="3 4" id="KW-0067">ATP-binding</keyword>
<dbReference type="GO" id="GO:0046872">
    <property type="term" value="F:metal ion binding"/>
    <property type="evidence" value="ECO:0007669"/>
    <property type="project" value="InterPro"/>
</dbReference>
<dbReference type="STRING" id="927083.DB32_000678"/>
<dbReference type="Gene3D" id="3.40.50.20">
    <property type="match status" value="1"/>
</dbReference>
<dbReference type="SUPFAM" id="SSF56059">
    <property type="entry name" value="Glutathione synthetase ATP-binding domain-like"/>
    <property type="match status" value="1"/>
</dbReference>
<evidence type="ECO:0000313" key="7">
    <source>
        <dbReference type="Proteomes" id="UP000034883"/>
    </source>
</evidence>
<accession>A0A0F6SDJ0</accession>
<dbReference type="Gene3D" id="3.30.470.20">
    <property type="entry name" value="ATP-grasp fold, B domain"/>
    <property type="match status" value="1"/>
</dbReference>
<dbReference type="AlphaFoldDB" id="A0A0F6SDJ0"/>
<gene>
    <name evidence="6" type="ORF">DB32_000678</name>
</gene>
<dbReference type="Gene3D" id="3.30.1490.20">
    <property type="entry name" value="ATP-grasp fold, A domain"/>
    <property type="match status" value="1"/>
</dbReference>
<evidence type="ECO:0000256" key="3">
    <source>
        <dbReference type="ARBA" id="ARBA00022840"/>
    </source>
</evidence>
<keyword evidence="7" id="KW-1185">Reference proteome</keyword>
<evidence type="ECO:0000256" key="1">
    <source>
        <dbReference type="ARBA" id="ARBA00022598"/>
    </source>
</evidence>
<feature type="domain" description="ATP-grasp" evidence="5">
    <location>
        <begin position="122"/>
        <end position="317"/>
    </location>
</feature>
<evidence type="ECO:0000313" key="6">
    <source>
        <dbReference type="EMBL" id="AKF03529.1"/>
    </source>
</evidence>